<comment type="subcellular location">
    <subcellularLocation>
        <location evidence="3">Host Golgi apparatus</location>
    </subcellularLocation>
    <subcellularLocation>
        <location evidence="5">Host endoplasmic reticulum-Golgi intermediate compartment</location>
    </subcellularLocation>
    <subcellularLocation>
        <location evidence="4">Virion</location>
    </subcellularLocation>
</comment>
<organism evidence="22">
    <name type="scientific">Hodotermopsis sjostedti phenuivirus 1</name>
    <dbReference type="NCBI Taxonomy" id="3133459"/>
    <lineage>
        <taxon>Viruses</taxon>
        <taxon>Riboviria</taxon>
        <taxon>Orthornavirae</taxon>
        <taxon>Negarnaviricota</taxon>
        <taxon>Polyploviricotina</taxon>
        <taxon>Bunyaviricetes</taxon>
        <taxon>Hareavirales</taxon>
        <taxon>Phenuiviridae</taxon>
    </lineage>
</organism>
<dbReference type="InterPro" id="IPR022531">
    <property type="entry name" value="L_PA-C-like"/>
</dbReference>
<dbReference type="Pfam" id="PF04196">
    <property type="entry name" value="Bunya_RdRp"/>
    <property type="match status" value="1"/>
</dbReference>
<evidence type="ECO:0000256" key="13">
    <source>
        <dbReference type="ARBA" id="ARBA00022844"/>
    </source>
</evidence>
<evidence type="ECO:0000256" key="19">
    <source>
        <dbReference type="ARBA" id="ARBA00034123"/>
    </source>
</evidence>
<dbReference type="GO" id="GO:0044423">
    <property type="term" value="C:virion component"/>
    <property type="evidence" value="ECO:0007669"/>
    <property type="project" value="UniProtKB-KW"/>
</dbReference>
<dbReference type="GO" id="GO:0046872">
    <property type="term" value="F:metal ion binding"/>
    <property type="evidence" value="ECO:0007669"/>
    <property type="project" value="UniProtKB-KW"/>
</dbReference>
<keyword evidence="15" id="KW-0464">Manganese</keyword>
<keyword evidence="12" id="KW-0460">Magnesium</keyword>
<evidence type="ECO:0000256" key="2">
    <source>
        <dbReference type="ARBA" id="ARBA00001946"/>
    </source>
</evidence>
<proteinExistence type="inferred from homology"/>
<dbReference type="EC" id="2.7.7.48" evidence="6"/>
<comment type="similarity">
    <text evidence="19">Belongs to the Bunyavirales RNA polymerase family.</text>
</comment>
<evidence type="ECO:0000256" key="9">
    <source>
        <dbReference type="ARBA" id="ARBA00022723"/>
    </source>
</evidence>
<sequence length="2122" mass="242641">MENLTLISANLLRGGAGISNVLMMSKRETLRETHSFPMPKFDLHYDAERNDIKIDLGLDHVASAPSLIQEVRDGLHRTGDEMRTFIHDFTFSYLADETDVKLMSVFPVLRDGFDNMTPDAIFENENMMSIYEFATTRNPENTERDYEIKKGKYLEPLQTRVSALARRRGDERYYFYNPIVVSCNRITTSIQLNLNFQLVNELCARFRFAQACVDEAIRQGLRLMETPSAQELVGIEAMINSIKVKLDPEGTVRGITNRVVNSDDVSERDAITYSTLAYNQSLMEGVRQQGVKPEDVVQEKEIAISEYRSSIIGSRRDDKAVIQLPGVFPMREIVPEEIGYGSGSETMIKVWNEVIFKIKEGELDFVERSLTEEMEIADMDGDDPRLTNVKEARKEYRRVQLDLDVEIQRDLAKLGVEGKKWKDDGEVRAHMIQKKEGFSLDCDVSDISTFLDDSKPIRQGLVSGSTGQAFSLIESAVELHGNPDKTSCNFSRSWLRTSEAQWADMISAIGTELSISLKQHVKKKNFIVKKLKNHHMMLLIKSTNSSEHIFVSFLWLKDFITVIPEGVSKRYYDAQAYYCTDFISFSNSKLVNVVKTGPFSLVMAAEWMRFYDFSMQIITNQLTATSLLAHHGFRKMFWISMLIHLEDKHQTEEIMTTLRYIAMEKFSTMPPKEHKMTEKLPTVLRSRLQVWAIQIMLQEMMRPKYLFEKTRKARYDEAVDPEEDLTVDADDLKSEYVKGHWIGIINPYTNEPIDEPRKLIELFYLGYAKNKDETPNPNTEFELVRKIIKYEDLLRESRPQYFGEEDVPIRINEDAPTALSLPELEEKGSIQRVPRSEMGVQETRFHEWSRSSVLACADSLKNHLRSIMGVNYQDTLDKQIMTRWQNITWERIATLKASSVYDPSTGKDISHGKVVSSRTKVITAVLNMPEYVEKKPWEVFPLALDWVDKDGGLRVDIFKKNQHGGLREIYVLELRSRLIQLFIEELSRAICSNIPSEVMMHPENKINRPQEHIVNAAKAKESYKASINSSNDAKVWNQGHHVNKFIQFLARLLPNKYHGLIVKVLRQWKTKRIALPNGVLNLLRTSPETQFYNEIDQKLAHGYIGFVNVAWITPGSHHLTVETGMMQGILHYTSSLFHAAMLMHRDLLFRAVCRAKSIQSTTTDLVSSDDSARLTDVSAKSKASLRESILWARADHLAIGTFSRLFGIYMSTKSTMCTDSVLEFNSEFFFRASLARPTIKWAYASLNLSEVESIFERQEVLYNLSSQLLEGGAGFLQTAITQVAQGLLHYKMLGSDVNPLWSLHCLAINENRDPSLGFFLMDNPRAAGLFGLTYNFWRTVVSCEDLQSRLKQQLAEGDLTTTTAGSLTSGVQVRFGSRAKVRRLIAESSERLPDWRDQINANPTVLYKFPKSFEERIIRLMVKLTSPSVSTALSKGNEVTRLIAAGVYLINRQANTIGSGWMTTLGLMKERNEGRAKVSLWKLAKALPPRGRLSNEEMEVLFPMKTQYEYISATIRDINSLKMTIGGSRKSLRSHISVFSQFMSVPFSLEQMVRYRWMNEVLAASVSYLDRIWEYYRRLIPWLRDTPEMTLEDSPFTDHIQLRNFIARLGQKPRTIHLTGSPIKSSDTRDMLVVALIRNQFPSIVLMNPAQASLRPRSSVLERIQHGTSITCMYPYKPYYVESTVKAILASHPQVWAGESRRFGTRATKLAVMQAFAKLPGQELSWRSRDNVLMDKQEFINILTSSGKGVIGAFTREQHRRGTEWVGKGTWAGSVGKASINFDMQDDKITRIVCDNVAKLREESGLMKGLLRDMNLKTLTTASLSGAKYYLINGDVTTDPQGTPIFENSNYRYNFDVDPDQMFLQFRSGVLYLKQRTRRQDVVILDYKPATSDIRFNIAMDIPGDSLFTAWVKNMPLQAGALERFLFKVSESKVKKESKYDNDSLIDFFRVILLSSLINGGWRVKEKEMLVLMGDKEDYELDEETLALMESLDFVGFGTEEEMSQIPAFKVSDIGLATDIDDVIESSALLSMQELLDFKYIESKIKLGDIRKEHRLMSSLLNEWYQLIGLRGRQLLMSKKFDQATEKISKVFSWALGWDMVEFSGDLTLPGDMLEDILEEID</sequence>
<dbReference type="Pfam" id="PF12603">
    <property type="entry name" value="L_PA-C-like"/>
    <property type="match status" value="1"/>
</dbReference>
<dbReference type="Pfam" id="PF15518">
    <property type="entry name" value="L_protein_N"/>
    <property type="match status" value="1"/>
</dbReference>
<evidence type="ECO:0000256" key="12">
    <source>
        <dbReference type="ARBA" id="ARBA00022842"/>
    </source>
</evidence>
<keyword evidence="14" id="KW-1038">Host endoplasmic reticulum</keyword>
<keyword evidence="8" id="KW-0808">Transferase</keyword>
<keyword evidence="10" id="KW-0378">Hydrolase</keyword>
<dbReference type="EMBL" id="BK067044">
    <property type="protein sequence ID" value="DBA56490.1"/>
    <property type="molecule type" value="Genomic_RNA"/>
</dbReference>
<comment type="function">
    <text evidence="20">RNA-dependent RNA polymerase, which is responsible for the replication and transcription of the viral RNA genome using antigenomic RNA as an intermediate. During transcription, synthesizes subgenomic RNAs and assures their capping by a cap-snatching mechanism, which involves the endonuclease activity cleaving the host capped pre-mRNAs. These short capped RNAs are then used as primers for viral transcription. The 3'-end of subgenomic mRNAs molecules are not polyadenylated. During replication, the polymerase binds the 5' and 3' vRNA extremities at distinct sites. In turn, significant conformational changes occur in the polymerase and in vRNA to initiate active RNA synthesis. As a consequence of the use of the same enzyme for both transcription and replication, these mechanisms need to be well coordinated.</text>
</comment>
<evidence type="ECO:0000256" key="11">
    <source>
        <dbReference type="ARBA" id="ARBA00022812"/>
    </source>
</evidence>
<keyword evidence="13" id="KW-0946">Virion</keyword>
<dbReference type="GO" id="GO:0003968">
    <property type="term" value="F:RNA-directed RNA polymerase activity"/>
    <property type="evidence" value="ECO:0007669"/>
    <property type="project" value="UniProtKB-KW"/>
</dbReference>
<evidence type="ECO:0000256" key="1">
    <source>
        <dbReference type="ARBA" id="ARBA00001936"/>
    </source>
</evidence>
<keyword evidence="9" id="KW-0479">Metal-binding</keyword>
<keyword evidence="11" id="KW-1040">Host Golgi apparatus</keyword>
<dbReference type="InterPro" id="IPR007322">
    <property type="entry name" value="RNA_pol_bunyavir"/>
</dbReference>
<evidence type="ECO:0000256" key="17">
    <source>
        <dbReference type="ARBA" id="ARBA00030436"/>
    </source>
</evidence>
<evidence type="ECO:0000259" key="21">
    <source>
        <dbReference type="PROSITE" id="PS50525"/>
    </source>
</evidence>
<evidence type="ECO:0000256" key="16">
    <source>
        <dbReference type="ARBA" id="ARBA00030285"/>
    </source>
</evidence>
<dbReference type="GO" id="GO:0044177">
    <property type="term" value="C:host cell Golgi apparatus"/>
    <property type="evidence" value="ECO:0007669"/>
    <property type="project" value="UniProtKB-SubCell"/>
</dbReference>
<evidence type="ECO:0000256" key="7">
    <source>
        <dbReference type="ARBA" id="ARBA00018602"/>
    </source>
</evidence>
<reference evidence="22" key="1">
    <citation type="journal article" date="2024" name="Microb. Genom.">
        <title>The hidden RNA viruses in Blattodea (cockroach and termite).</title>
        <authorList>
            <person name="Fan J."/>
            <person name="Jiang S."/>
            <person name="Li W."/>
            <person name="Li J."/>
            <person name="Pang R."/>
            <person name="Wu H."/>
        </authorList>
    </citation>
    <scope>NUCLEOTIDE SEQUENCE</scope>
    <source>
        <strain evidence="22">JP2011</strain>
    </source>
</reference>
<evidence type="ECO:0000256" key="20">
    <source>
        <dbReference type="ARBA" id="ARBA00046037"/>
    </source>
</evidence>
<evidence type="ECO:0000256" key="6">
    <source>
        <dbReference type="ARBA" id="ARBA00012494"/>
    </source>
</evidence>
<evidence type="ECO:0000256" key="18">
    <source>
        <dbReference type="ARBA" id="ARBA00031012"/>
    </source>
</evidence>
<accession>A0AAT9J9X3</accession>
<comment type="cofactor">
    <cofactor evidence="2">
        <name>Mg(2+)</name>
        <dbReference type="ChEBI" id="CHEBI:18420"/>
    </cofactor>
</comment>
<evidence type="ECO:0000256" key="8">
    <source>
        <dbReference type="ARBA" id="ARBA00022679"/>
    </source>
</evidence>
<dbReference type="GO" id="GO:0016787">
    <property type="term" value="F:hydrolase activity"/>
    <property type="evidence" value="ECO:0007669"/>
    <property type="project" value="UniProtKB-KW"/>
</dbReference>
<evidence type="ECO:0000256" key="5">
    <source>
        <dbReference type="ARBA" id="ARBA00004452"/>
    </source>
</evidence>
<evidence type="ECO:0000256" key="3">
    <source>
        <dbReference type="ARBA" id="ARBA00004136"/>
    </source>
</evidence>
<name>A0AAT9J9X3_9VIRU</name>
<evidence type="ECO:0000256" key="15">
    <source>
        <dbReference type="ARBA" id="ARBA00023211"/>
    </source>
</evidence>
<protein>
    <recommendedName>
        <fullName evidence="7">RNA-directed RNA polymerase L</fullName>
        <ecNumber evidence="6">2.7.7.48</ecNumber>
    </recommendedName>
    <alternativeName>
        <fullName evidence="16">Large structural protein</fullName>
    </alternativeName>
    <alternativeName>
        <fullName evidence="18">Replicase</fullName>
    </alternativeName>
    <alternativeName>
        <fullName evidence="17">Transcriptase</fullName>
    </alternativeName>
</protein>
<comment type="cofactor">
    <cofactor evidence="1">
        <name>Mn(2+)</name>
        <dbReference type="ChEBI" id="CHEBI:29035"/>
    </cofactor>
</comment>
<evidence type="ECO:0000256" key="10">
    <source>
        <dbReference type="ARBA" id="ARBA00022801"/>
    </source>
</evidence>
<evidence type="ECO:0000256" key="14">
    <source>
        <dbReference type="ARBA" id="ARBA00023184"/>
    </source>
</evidence>
<dbReference type="InterPro" id="IPR007099">
    <property type="entry name" value="RNA-dir_pol_NSvirus"/>
</dbReference>
<evidence type="ECO:0000256" key="4">
    <source>
        <dbReference type="ARBA" id="ARBA00004328"/>
    </source>
</evidence>
<keyword evidence="22" id="KW-0548">Nucleotidyltransferase</keyword>
<evidence type="ECO:0000313" key="22">
    <source>
        <dbReference type="EMBL" id="DBA56490.1"/>
    </source>
</evidence>
<dbReference type="GO" id="GO:0044172">
    <property type="term" value="C:host cell endoplasmic reticulum-Golgi intermediate compartment"/>
    <property type="evidence" value="ECO:0007669"/>
    <property type="project" value="UniProtKB-SubCell"/>
</dbReference>
<dbReference type="GO" id="GO:0039694">
    <property type="term" value="P:viral RNA genome replication"/>
    <property type="evidence" value="ECO:0007669"/>
    <property type="project" value="InterPro"/>
</dbReference>
<dbReference type="InterPro" id="IPR029124">
    <property type="entry name" value="L_protein_N"/>
</dbReference>
<dbReference type="PROSITE" id="PS50525">
    <property type="entry name" value="RDRP_SSRNA_NEG_SEG"/>
    <property type="match status" value="1"/>
</dbReference>
<keyword evidence="22" id="KW-0696">RNA-directed RNA polymerase</keyword>
<feature type="domain" description="RdRp catalytic" evidence="21">
    <location>
        <begin position="1016"/>
        <end position="1209"/>
    </location>
</feature>
<dbReference type="GO" id="GO:0006351">
    <property type="term" value="P:DNA-templated transcription"/>
    <property type="evidence" value="ECO:0007669"/>
    <property type="project" value="InterPro"/>
</dbReference>